<keyword evidence="3 4" id="KW-0539">Nucleus</keyword>
<dbReference type="InterPro" id="IPR051095">
    <property type="entry name" value="Dros_DevTransReg"/>
</dbReference>
<dbReference type="InterPro" id="IPR011333">
    <property type="entry name" value="SKP1/BTB/POZ_sf"/>
</dbReference>
<evidence type="ECO:0000313" key="9">
    <source>
        <dbReference type="RefSeq" id="XP_018016100.1"/>
    </source>
</evidence>
<dbReference type="InterPro" id="IPR009057">
    <property type="entry name" value="Homeodomain-like_sf"/>
</dbReference>
<dbReference type="InterPro" id="IPR007889">
    <property type="entry name" value="HTH_Psq"/>
</dbReference>
<dbReference type="PROSITE" id="PS50960">
    <property type="entry name" value="HTH_PSQ"/>
    <property type="match status" value="3"/>
</dbReference>
<dbReference type="GO" id="GO:0005634">
    <property type="term" value="C:nucleus"/>
    <property type="evidence" value="ECO:0007669"/>
    <property type="project" value="UniProtKB-SubCell"/>
</dbReference>
<dbReference type="OrthoDB" id="6359816at2759"/>
<feature type="compositionally biased region" description="Polar residues" evidence="5">
    <location>
        <begin position="412"/>
        <end position="422"/>
    </location>
</feature>
<evidence type="ECO:0000256" key="1">
    <source>
        <dbReference type="ARBA" id="ARBA00004123"/>
    </source>
</evidence>
<dbReference type="Gene3D" id="3.30.710.10">
    <property type="entry name" value="Potassium Channel Kv1.1, Chain A"/>
    <property type="match status" value="1"/>
</dbReference>
<proteinExistence type="predicted"/>
<accession>A0A8B7NQY7</accession>
<dbReference type="Pfam" id="PF05225">
    <property type="entry name" value="HTH_psq"/>
    <property type="match status" value="4"/>
</dbReference>
<evidence type="ECO:0000313" key="8">
    <source>
        <dbReference type="Proteomes" id="UP000694843"/>
    </source>
</evidence>
<evidence type="ECO:0000256" key="2">
    <source>
        <dbReference type="ARBA" id="ARBA00023125"/>
    </source>
</evidence>
<feature type="compositionally biased region" description="Basic and acidic residues" evidence="5">
    <location>
        <begin position="266"/>
        <end position="281"/>
    </location>
</feature>
<feature type="domain" description="HTH psq-type" evidence="7">
    <location>
        <begin position="505"/>
        <end position="557"/>
    </location>
</feature>
<dbReference type="OMA" id="HENKPNK"/>
<feature type="region of interest" description="Disordered" evidence="5">
    <location>
        <begin position="747"/>
        <end position="781"/>
    </location>
</feature>
<evidence type="ECO:0000259" key="6">
    <source>
        <dbReference type="PROSITE" id="PS50097"/>
    </source>
</evidence>
<dbReference type="Proteomes" id="UP000694843">
    <property type="component" value="Unplaced"/>
</dbReference>
<dbReference type="PANTHER" id="PTHR23110">
    <property type="entry name" value="BTB DOMAIN TRANSCRIPTION FACTOR"/>
    <property type="match status" value="1"/>
</dbReference>
<dbReference type="PANTHER" id="PTHR23110:SF102">
    <property type="entry name" value="PIPSQUEAK, ISOFORM O"/>
    <property type="match status" value="1"/>
</dbReference>
<feature type="compositionally biased region" description="Low complexity" evidence="5">
    <location>
        <begin position="442"/>
        <end position="458"/>
    </location>
</feature>
<evidence type="ECO:0000256" key="5">
    <source>
        <dbReference type="SAM" id="MobiDB-lite"/>
    </source>
</evidence>
<feature type="region of interest" description="Disordered" evidence="5">
    <location>
        <begin position="187"/>
        <end position="288"/>
    </location>
</feature>
<dbReference type="FunFam" id="1.10.10.60:FF:000019">
    <property type="entry name" value="Ligand-dependent corepressor isoform 1"/>
    <property type="match status" value="3"/>
</dbReference>
<evidence type="ECO:0000259" key="7">
    <source>
        <dbReference type="PROSITE" id="PS50960"/>
    </source>
</evidence>
<dbReference type="GO" id="GO:0006357">
    <property type="term" value="P:regulation of transcription by RNA polymerase II"/>
    <property type="evidence" value="ECO:0007669"/>
    <property type="project" value="TreeGrafter"/>
</dbReference>
<feature type="DNA-binding region" description="H-T-H motif" evidence="4">
    <location>
        <begin position="641"/>
        <end position="661"/>
    </location>
</feature>
<dbReference type="KEGG" id="hazt:108672862"/>
<feature type="compositionally biased region" description="Polar residues" evidence="5">
    <location>
        <begin position="197"/>
        <end position="222"/>
    </location>
</feature>
<keyword evidence="2 4" id="KW-0238">DNA-binding</keyword>
<feature type="region of interest" description="Disordered" evidence="5">
    <location>
        <begin position="315"/>
        <end position="512"/>
    </location>
</feature>
<feature type="compositionally biased region" description="Low complexity" evidence="5">
    <location>
        <begin position="751"/>
        <end position="766"/>
    </location>
</feature>
<evidence type="ECO:0000256" key="3">
    <source>
        <dbReference type="ARBA" id="ARBA00023242"/>
    </source>
</evidence>
<reference evidence="9 10" key="1">
    <citation type="submission" date="2025-04" db="UniProtKB">
        <authorList>
            <consortium name="RefSeq"/>
        </authorList>
    </citation>
    <scope>IDENTIFICATION</scope>
    <source>
        <tissue evidence="9 10">Whole organism</tissue>
    </source>
</reference>
<dbReference type="AlphaFoldDB" id="A0A8B7NQY7"/>
<dbReference type="SMART" id="SM00225">
    <property type="entry name" value="BTB"/>
    <property type="match status" value="1"/>
</dbReference>
<evidence type="ECO:0000256" key="4">
    <source>
        <dbReference type="PROSITE-ProRule" id="PRU00320"/>
    </source>
</evidence>
<comment type="subcellular location">
    <subcellularLocation>
        <location evidence="1 4">Nucleus</location>
    </subcellularLocation>
</comment>
<dbReference type="GeneID" id="108672862"/>
<protein>
    <submittedName>
        <fullName evidence="9 10">Protein bric-a-brac 2 isoform X1</fullName>
    </submittedName>
</protein>
<dbReference type="Gene3D" id="1.10.10.60">
    <property type="entry name" value="Homeodomain-like"/>
    <property type="match status" value="4"/>
</dbReference>
<sequence>MSGTPPTPGCGGVVVGSGSGSNMAAAGGAGGGGIGGSGPLGAPMSAMPLGVPPQGGGGAATPSAVPSSEHFCLRWNNYQTNMTTVFDQLLQEEVFVDVTLSCEGGTQLRAHKVVLAACSPYFQAVLQHNPCKHPIIIMPREVVFTDLRAIIEFVYRGEIDVAQEQIHSLLQAAETLKIKGLCEVSDDPSNMPPGFTATPTSKAMQVNGQSNFPVTNNVSPAHQSRGRPPLNRGRYSYRPRGRPPLYGRQRYDRPHLPSRTPSTRDQTSKRIKTELSEDEHSNGSNSFSISGGLVSSSAGVTSNVCPGMSSVVSTTPSLPSVNDMQRSHSAHYLQDPTQQLQQQQQSQHNGLPQAAVLGGTLPPPNHAPPAAHTHHGHSQGHAGTAISSHPPAAHGPPPLPELGPSVALLTDDNPSGVNQGSSAPDYDAYYVKTEDQQHHQHQQQQQQQQQQQGQGHQQSGHMSVGQHLQPDPNDPSGQRMTVTPELLGLMPSANPQYASDSDSLSGTPAGRKLWTDEDMDKALDALRNSQMSLSRAAQVFGIPATTLWQRAHRMGIETPKKEGANKTWSEHDLAGALEELRSGRLSANRASKEFGIPNSTLYKIARKEGIKLSSPFSAIQPSWNPEDLNKALDAIRGGMSVQKSAQEFGIPTGTLYGRCRREGIELSKYQGVPWSEEDMKDALEVVRVGEMSINQAAIHYNLPYSSLYGRFKRGKYEDGLSHQDFLHQEMTIEQFSNDHMAVQSGNLQGMQSQPTSLSQQTTPPHQNSSQALPTSAPPEQY</sequence>
<dbReference type="GO" id="GO:0003677">
    <property type="term" value="F:DNA binding"/>
    <property type="evidence" value="ECO:0007669"/>
    <property type="project" value="UniProtKB-UniRule"/>
</dbReference>
<dbReference type="SUPFAM" id="SSF54695">
    <property type="entry name" value="POZ domain"/>
    <property type="match status" value="1"/>
</dbReference>
<dbReference type="Pfam" id="PF00651">
    <property type="entry name" value="BTB"/>
    <property type="match status" value="1"/>
</dbReference>
<dbReference type="CTD" id="36118"/>
<feature type="DNA-binding region" description="H-T-H motif" evidence="4">
    <location>
        <begin position="533"/>
        <end position="553"/>
    </location>
</feature>
<feature type="domain" description="BTB" evidence="6">
    <location>
        <begin position="96"/>
        <end position="163"/>
    </location>
</feature>
<feature type="compositionally biased region" description="Low complexity" evidence="5">
    <location>
        <begin position="338"/>
        <end position="347"/>
    </location>
</feature>
<gene>
    <name evidence="9 10" type="primary">LOC108672862</name>
</gene>
<dbReference type="CDD" id="cd18315">
    <property type="entry name" value="BTB_POZ_BAB-like"/>
    <property type="match status" value="1"/>
</dbReference>
<dbReference type="PROSITE" id="PS50097">
    <property type="entry name" value="BTB"/>
    <property type="match status" value="1"/>
</dbReference>
<name>A0A8B7NQY7_HYAAZ</name>
<organism evidence="8 9">
    <name type="scientific">Hyalella azteca</name>
    <name type="common">Amphipod</name>
    <dbReference type="NCBI Taxonomy" id="294128"/>
    <lineage>
        <taxon>Eukaryota</taxon>
        <taxon>Metazoa</taxon>
        <taxon>Ecdysozoa</taxon>
        <taxon>Arthropoda</taxon>
        <taxon>Crustacea</taxon>
        <taxon>Multicrustacea</taxon>
        <taxon>Malacostraca</taxon>
        <taxon>Eumalacostraca</taxon>
        <taxon>Peracarida</taxon>
        <taxon>Amphipoda</taxon>
        <taxon>Senticaudata</taxon>
        <taxon>Talitrida</taxon>
        <taxon>Talitroidea</taxon>
        <taxon>Hyalellidae</taxon>
        <taxon>Hyalella</taxon>
    </lineage>
</organism>
<evidence type="ECO:0000313" key="10">
    <source>
        <dbReference type="RefSeq" id="XP_018016101.1"/>
    </source>
</evidence>
<dbReference type="InterPro" id="IPR000210">
    <property type="entry name" value="BTB/POZ_dom"/>
</dbReference>
<keyword evidence="8" id="KW-1185">Reference proteome</keyword>
<feature type="domain" description="HTH psq-type" evidence="7">
    <location>
        <begin position="622"/>
        <end position="665"/>
    </location>
</feature>
<dbReference type="RefSeq" id="XP_018016101.1">
    <property type="nucleotide sequence ID" value="XM_018160612.2"/>
</dbReference>
<feature type="DNA-binding region" description="H-T-H motif" evidence="4">
    <location>
        <begin position="587"/>
        <end position="607"/>
    </location>
</feature>
<feature type="compositionally biased region" description="Polar residues" evidence="5">
    <location>
        <begin position="493"/>
        <end position="506"/>
    </location>
</feature>
<feature type="domain" description="HTH psq-type" evidence="7">
    <location>
        <begin position="559"/>
        <end position="611"/>
    </location>
</feature>
<dbReference type="SUPFAM" id="SSF46689">
    <property type="entry name" value="Homeodomain-like"/>
    <property type="match status" value="4"/>
</dbReference>
<dbReference type="RefSeq" id="XP_018016100.1">
    <property type="nucleotide sequence ID" value="XM_018160611.2"/>
</dbReference>